<sequence>MSKCLLSSKKASNTTRKEGSSKADVEEPSSVFEELTHTPHKMVAAIDLVMRELAEARAGSGIGVRASGRRQDRPVGEALGARLDPGLGALGTGEHQARPNRV</sequence>
<evidence type="ECO:0000313" key="2">
    <source>
        <dbReference type="EMBL" id="GFR73458.1"/>
    </source>
</evidence>
<feature type="region of interest" description="Disordered" evidence="1">
    <location>
        <begin position="1"/>
        <end position="36"/>
    </location>
</feature>
<keyword evidence="3" id="KW-1185">Reference proteome</keyword>
<comment type="caution">
    <text evidence="2">The sequence shown here is derived from an EMBL/GenBank/DDBJ whole genome shotgun (WGS) entry which is preliminary data.</text>
</comment>
<evidence type="ECO:0000313" key="3">
    <source>
        <dbReference type="Proteomes" id="UP000762676"/>
    </source>
</evidence>
<organism evidence="2 3">
    <name type="scientific">Elysia marginata</name>
    <dbReference type="NCBI Taxonomy" id="1093978"/>
    <lineage>
        <taxon>Eukaryota</taxon>
        <taxon>Metazoa</taxon>
        <taxon>Spiralia</taxon>
        <taxon>Lophotrochozoa</taxon>
        <taxon>Mollusca</taxon>
        <taxon>Gastropoda</taxon>
        <taxon>Heterobranchia</taxon>
        <taxon>Euthyneura</taxon>
        <taxon>Panpulmonata</taxon>
        <taxon>Sacoglossa</taxon>
        <taxon>Placobranchoidea</taxon>
        <taxon>Plakobranchidae</taxon>
        <taxon>Elysia</taxon>
    </lineage>
</organism>
<dbReference type="EMBL" id="BMAT01011479">
    <property type="protein sequence ID" value="GFR73458.1"/>
    <property type="molecule type" value="Genomic_DNA"/>
</dbReference>
<dbReference type="AlphaFoldDB" id="A0AAV4FL90"/>
<feature type="compositionally biased region" description="Basic and acidic residues" evidence="1">
    <location>
        <begin position="15"/>
        <end position="25"/>
    </location>
</feature>
<feature type="region of interest" description="Disordered" evidence="1">
    <location>
        <begin position="79"/>
        <end position="102"/>
    </location>
</feature>
<reference evidence="2 3" key="1">
    <citation type="journal article" date="2021" name="Elife">
        <title>Chloroplast acquisition without the gene transfer in kleptoplastic sea slugs, Plakobranchus ocellatus.</title>
        <authorList>
            <person name="Maeda T."/>
            <person name="Takahashi S."/>
            <person name="Yoshida T."/>
            <person name="Shimamura S."/>
            <person name="Takaki Y."/>
            <person name="Nagai Y."/>
            <person name="Toyoda A."/>
            <person name="Suzuki Y."/>
            <person name="Arimoto A."/>
            <person name="Ishii H."/>
            <person name="Satoh N."/>
            <person name="Nishiyama T."/>
            <person name="Hasebe M."/>
            <person name="Maruyama T."/>
            <person name="Minagawa J."/>
            <person name="Obokata J."/>
            <person name="Shigenobu S."/>
        </authorList>
    </citation>
    <scope>NUCLEOTIDE SEQUENCE [LARGE SCALE GENOMIC DNA]</scope>
</reference>
<accession>A0AAV4FL90</accession>
<name>A0AAV4FL90_9GAST</name>
<proteinExistence type="predicted"/>
<protein>
    <submittedName>
        <fullName evidence="2">Uncharacterized protein</fullName>
    </submittedName>
</protein>
<gene>
    <name evidence="2" type="ORF">ElyMa_005730500</name>
</gene>
<evidence type="ECO:0000256" key="1">
    <source>
        <dbReference type="SAM" id="MobiDB-lite"/>
    </source>
</evidence>
<dbReference type="Proteomes" id="UP000762676">
    <property type="component" value="Unassembled WGS sequence"/>
</dbReference>